<organism evidence="1 2">
    <name type="scientific">Mycoplana rhizolycopersici</name>
    <dbReference type="NCBI Taxonomy" id="2746702"/>
    <lineage>
        <taxon>Bacteria</taxon>
        <taxon>Pseudomonadati</taxon>
        <taxon>Pseudomonadota</taxon>
        <taxon>Alphaproteobacteria</taxon>
        <taxon>Hyphomicrobiales</taxon>
        <taxon>Rhizobiaceae</taxon>
        <taxon>Mycoplana</taxon>
    </lineage>
</organism>
<evidence type="ECO:0000313" key="1">
    <source>
        <dbReference type="EMBL" id="NVP56088.1"/>
    </source>
</evidence>
<proteinExistence type="predicted"/>
<reference evidence="1 2" key="1">
    <citation type="submission" date="2020-06" db="EMBL/GenBank/DDBJ databases">
        <title>Rhizobium sp.nov. isolated from the tomato plant.</title>
        <authorList>
            <person name="Thin K.K."/>
            <person name="Zhang X."/>
            <person name="He S."/>
        </authorList>
    </citation>
    <scope>NUCLEOTIDE SEQUENCE [LARGE SCALE GENOMIC DNA]</scope>
    <source>
        <strain evidence="1 2">DBTS2</strain>
    </source>
</reference>
<gene>
    <name evidence="1" type="ORF">HV823_12580</name>
</gene>
<keyword evidence="2" id="KW-1185">Reference proteome</keyword>
<dbReference type="EMBL" id="JABXYK010000006">
    <property type="protein sequence ID" value="NVP56088.1"/>
    <property type="molecule type" value="Genomic_DNA"/>
</dbReference>
<evidence type="ECO:0000313" key="2">
    <source>
        <dbReference type="Proteomes" id="UP000659172"/>
    </source>
</evidence>
<accession>A0ABX2QHK2</accession>
<dbReference type="RefSeq" id="WP_176950055.1">
    <property type="nucleotide sequence ID" value="NZ_JABXYK010000006.1"/>
</dbReference>
<name>A0ABX2QHK2_9HYPH</name>
<comment type="caution">
    <text evidence="1">The sequence shown here is derived from an EMBL/GenBank/DDBJ whole genome shotgun (WGS) entry which is preliminary data.</text>
</comment>
<sequence>MAYRVSSGVTHVNGALVKSDTVWLTSAEAAFDLAHGRVSLDRVLPARRKRRRVQKGDGDGRD</sequence>
<dbReference type="Proteomes" id="UP000659172">
    <property type="component" value="Unassembled WGS sequence"/>
</dbReference>
<protein>
    <submittedName>
        <fullName evidence="1">Uncharacterized protein</fullName>
    </submittedName>
</protein>